<keyword evidence="4" id="KW-1185">Reference proteome</keyword>
<keyword evidence="2" id="KW-1133">Transmembrane helix</keyword>
<proteinExistence type="predicted"/>
<organism evidence="3 4">
    <name type="scientific">Petrolisthes cinctipes</name>
    <name type="common">Flat porcelain crab</name>
    <dbReference type="NCBI Taxonomy" id="88211"/>
    <lineage>
        <taxon>Eukaryota</taxon>
        <taxon>Metazoa</taxon>
        <taxon>Ecdysozoa</taxon>
        <taxon>Arthropoda</taxon>
        <taxon>Crustacea</taxon>
        <taxon>Multicrustacea</taxon>
        <taxon>Malacostraca</taxon>
        <taxon>Eumalacostraca</taxon>
        <taxon>Eucarida</taxon>
        <taxon>Decapoda</taxon>
        <taxon>Pleocyemata</taxon>
        <taxon>Anomura</taxon>
        <taxon>Galatheoidea</taxon>
        <taxon>Porcellanidae</taxon>
        <taxon>Petrolisthes</taxon>
    </lineage>
</organism>
<protein>
    <submittedName>
        <fullName evidence="3">Uncharacterized protein</fullName>
    </submittedName>
</protein>
<feature type="region of interest" description="Disordered" evidence="1">
    <location>
        <begin position="108"/>
        <end position="130"/>
    </location>
</feature>
<sequence>MDPTTATLLGLLVLVLCIIFLACVIYFLLRRRQRVRETYMKNPRQRVGASRVPGGWRQRDRGFLSSGTMDSYGRRIFRSLTSVNQHIFNTFRSFGESWSDGVTLESGMWTPSPSSSSHHHHHQQTGSPSNLTQMVVLSPEGGVAQNEEEEEAALKGSKQSLFLSSVPMGMKYEMKTHSKDEASEQGTFVSVPRGVRYDMESSLKEESAGREVTSVFVGENGREIKGVTLHDSTTNTTFHSSLEITGLHPASIVRRVKGDSIFTSSDPNLFYSRGEGEGFTTTYINNSSSWGMKTTNTNMEVTDNNTNNKNENHRSCPTNIMEVNNSTYPVSDYILEDTPTMFSVDYLPSLDHHHHDNTDASSPIRSRSNNNSSSSRREMETLYTTPEDMRNAAIITSSRVDFFDPTPYTTRQEEEEGGVMQTFSVPRLYPFHSTSSISVIITSRFLSLSRLLAHSLANFFTSIPEVTVLSNARSLPNVAEDQEGVVGRARRTASVWASGELQHHALWSTSIENPSTGVLTSTRVESSNMYLV</sequence>
<name>A0AAE1BJX8_PETCI</name>
<feature type="region of interest" description="Disordered" evidence="1">
    <location>
        <begin position="353"/>
        <end position="380"/>
    </location>
</feature>
<dbReference type="EMBL" id="JAWQEG010008350">
    <property type="protein sequence ID" value="KAK3850504.1"/>
    <property type="molecule type" value="Genomic_DNA"/>
</dbReference>
<dbReference type="Proteomes" id="UP001286313">
    <property type="component" value="Unassembled WGS sequence"/>
</dbReference>
<dbReference type="AlphaFoldDB" id="A0AAE1BJX8"/>
<feature type="transmembrane region" description="Helical" evidence="2">
    <location>
        <begin position="6"/>
        <end position="29"/>
    </location>
</feature>
<keyword evidence="2" id="KW-0812">Transmembrane</keyword>
<evidence type="ECO:0000313" key="3">
    <source>
        <dbReference type="EMBL" id="KAK3850504.1"/>
    </source>
</evidence>
<comment type="caution">
    <text evidence="3">The sequence shown here is derived from an EMBL/GenBank/DDBJ whole genome shotgun (WGS) entry which is preliminary data.</text>
</comment>
<accession>A0AAE1BJX8</accession>
<evidence type="ECO:0000313" key="4">
    <source>
        <dbReference type="Proteomes" id="UP001286313"/>
    </source>
</evidence>
<evidence type="ECO:0000256" key="2">
    <source>
        <dbReference type="SAM" id="Phobius"/>
    </source>
</evidence>
<reference evidence="3" key="1">
    <citation type="submission" date="2023-10" db="EMBL/GenBank/DDBJ databases">
        <title>Genome assemblies of two species of porcelain crab, Petrolisthes cinctipes and Petrolisthes manimaculis (Anomura: Porcellanidae).</title>
        <authorList>
            <person name="Angst P."/>
        </authorList>
    </citation>
    <scope>NUCLEOTIDE SEQUENCE</scope>
    <source>
        <strain evidence="3">PB745_01</strain>
        <tissue evidence="3">Gill</tissue>
    </source>
</reference>
<evidence type="ECO:0000256" key="1">
    <source>
        <dbReference type="SAM" id="MobiDB-lite"/>
    </source>
</evidence>
<gene>
    <name evidence="3" type="ORF">Pcinc_042796</name>
</gene>
<keyword evidence="2" id="KW-0472">Membrane</keyword>
<feature type="compositionally biased region" description="Low complexity" evidence="1">
    <location>
        <begin position="361"/>
        <end position="374"/>
    </location>
</feature>